<dbReference type="GO" id="GO:0043565">
    <property type="term" value="F:sequence-specific DNA binding"/>
    <property type="evidence" value="ECO:0007669"/>
    <property type="project" value="InterPro"/>
</dbReference>
<keyword evidence="5" id="KW-0238">DNA-binding</keyword>
<dbReference type="GO" id="GO:0003700">
    <property type="term" value="F:DNA-binding transcription factor activity"/>
    <property type="evidence" value="ECO:0007669"/>
    <property type="project" value="InterPro"/>
</dbReference>
<dbReference type="AlphaFoldDB" id="A0A7R9KYS1"/>
<dbReference type="EMBL" id="OC864774">
    <property type="protein sequence ID" value="CAD7631924.1"/>
    <property type="molecule type" value="Genomic_DNA"/>
</dbReference>
<evidence type="ECO:0000256" key="1">
    <source>
        <dbReference type="ARBA" id="ARBA00022723"/>
    </source>
</evidence>
<keyword evidence="3" id="KW-0862">Zinc</keyword>
<proteinExistence type="predicted"/>
<keyword evidence="2" id="KW-0863">Zinc-finger</keyword>
<gene>
    <name evidence="10" type="ORF">OSB1V03_LOCUS12332</name>
</gene>
<keyword evidence="6" id="KW-0804">Transcription</keyword>
<evidence type="ECO:0000256" key="5">
    <source>
        <dbReference type="ARBA" id="ARBA00023125"/>
    </source>
</evidence>
<dbReference type="SUPFAM" id="SSF57716">
    <property type="entry name" value="Glucocorticoid receptor-like (DNA-binding domain)"/>
    <property type="match status" value="1"/>
</dbReference>
<dbReference type="InterPro" id="IPR050274">
    <property type="entry name" value="Nuclear_hormone_rcpt_NR2"/>
</dbReference>
<dbReference type="PANTHER" id="PTHR24083">
    <property type="entry name" value="NUCLEAR HORMONE RECEPTOR"/>
    <property type="match status" value="1"/>
</dbReference>
<evidence type="ECO:0000256" key="4">
    <source>
        <dbReference type="ARBA" id="ARBA00023015"/>
    </source>
</evidence>
<evidence type="ECO:0000256" key="8">
    <source>
        <dbReference type="ARBA" id="ARBA00023242"/>
    </source>
</evidence>
<reference evidence="10" key="1">
    <citation type="submission" date="2020-11" db="EMBL/GenBank/DDBJ databases">
        <authorList>
            <person name="Tran Van P."/>
        </authorList>
    </citation>
    <scope>NUCLEOTIDE SEQUENCE</scope>
</reference>
<evidence type="ECO:0000313" key="11">
    <source>
        <dbReference type="Proteomes" id="UP000759131"/>
    </source>
</evidence>
<dbReference type="GO" id="GO:0008270">
    <property type="term" value="F:zinc ion binding"/>
    <property type="evidence" value="ECO:0007669"/>
    <property type="project" value="UniProtKB-KW"/>
</dbReference>
<feature type="domain" description="Nuclear receptor" evidence="9">
    <location>
        <begin position="103"/>
        <end position="181"/>
    </location>
</feature>
<dbReference type="PROSITE" id="PS51030">
    <property type="entry name" value="NUCLEAR_REC_DBD_2"/>
    <property type="match status" value="1"/>
</dbReference>
<keyword evidence="11" id="KW-1185">Reference proteome</keyword>
<dbReference type="EMBL" id="CAJPIZ010010199">
    <property type="protein sequence ID" value="CAG2112354.1"/>
    <property type="molecule type" value="Genomic_DNA"/>
</dbReference>
<evidence type="ECO:0000256" key="2">
    <source>
        <dbReference type="ARBA" id="ARBA00022771"/>
    </source>
</evidence>
<organism evidence="10">
    <name type="scientific">Medioppia subpectinata</name>
    <dbReference type="NCBI Taxonomy" id="1979941"/>
    <lineage>
        <taxon>Eukaryota</taxon>
        <taxon>Metazoa</taxon>
        <taxon>Ecdysozoa</taxon>
        <taxon>Arthropoda</taxon>
        <taxon>Chelicerata</taxon>
        <taxon>Arachnida</taxon>
        <taxon>Acari</taxon>
        <taxon>Acariformes</taxon>
        <taxon>Sarcoptiformes</taxon>
        <taxon>Oribatida</taxon>
        <taxon>Brachypylina</taxon>
        <taxon>Oppioidea</taxon>
        <taxon>Oppiidae</taxon>
        <taxon>Medioppia</taxon>
    </lineage>
</organism>
<accession>A0A7R9KYS1</accession>
<keyword evidence="4" id="KW-0805">Transcription regulation</keyword>
<evidence type="ECO:0000259" key="9">
    <source>
        <dbReference type="PROSITE" id="PS51030"/>
    </source>
</evidence>
<name>A0A7R9KYS1_9ACAR</name>
<dbReference type="InterPro" id="IPR001628">
    <property type="entry name" value="Znf_hrmn_rcpt"/>
</dbReference>
<dbReference type="OrthoDB" id="9996608at2759"/>
<evidence type="ECO:0000256" key="6">
    <source>
        <dbReference type="ARBA" id="ARBA00023163"/>
    </source>
</evidence>
<keyword evidence="1" id="KW-0479">Metal-binding</keyword>
<dbReference type="SMART" id="SM00399">
    <property type="entry name" value="ZnF_C4"/>
    <property type="match status" value="1"/>
</dbReference>
<keyword evidence="8" id="KW-0539">Nucleus</keyword>
<evidence type="ECO:0000256" key="7">
    <source>
        <dbReference type="ARBA" id="ARBA00023170"/>
    </source>
</evidence>
<keyword evidence="7" id="KW-0675">Receptor</keyword>
<dbReference type="Pfam" id="PF00105">
    <property type="entry name" value="zf-C4"/>
    <property type="match status" value="1"/>
</dbReference>
<dbReference type="Proteomes" id="UP000759131">
    <property type="component" value="Unassembled WGS sequence"/>
</dbReference>
<evidence type="ECO:0000256" key="3">
    <source>
        <dbReference type="ARBA" id="ARBA00022833"/>
    </source>
</evidence>
<evidence type="ECO:0000313" key="10">
    <source>
        <dbReference type="EMBL" id="CAD7631924.1"/>
    </source>
</evidence>
<sequence>MKNLVLLVCQQNEVMLRVTEEEEVVDCDQQSDRRPKWMHTIWSALKRGTIWLGKIDHKMYEQSVPSPSQLSVISGLSIDSQVIDDMIDVFNICGDNQLVDNIPKECRVCGRNGPKDQIGYKYGGGLSCNACRLVFKNHANNEQKRTTHKNCELSLQERQSCIACRLRKCFDNKMDPSLIDQRKRTETKTVAVIEKCANTSATNALSDPFDIYLAKTVSLIIETNTTLPLHIRKDQLEEIIHPLLSQITIAIESIRLPVLSDMRDERAFLLLLNPQFKQFNINIRMCANIMKPFTNLCQSDPKVLSFGLTLERLSIIIMTKSIEFYKSLTPVIQSRDNQLMLPLSQQLDQLSDICANHIHKITVSHVSTQTEEYIK</sequence>
<protein>
    <recommendedName>
        <fullName evidence="9">Nuclear receptor domain-containing protein</fullName>
    </recommendedName>
</protein>
<dbReference type="InterPro" id="IPR013088">
    <property type="entry name" value="Znf_NHR/GATA"/>
</dbReference>
<dbReference type="Gene3D" id="3.30.50.10">
    <property type="entry name" value="Erythroid Transcription Factor GATA-1, subunit A"/>
    <property type="match status" value="1"/>
</dbReference>